<feature type="transmembrane region" description="Helical" evidence="1">
    <location>
        <begin position="34"/>
        <end position="58"/>
    </location>
</feature>
<comment type="caution">
    <text evidence="2">The sequence shown here is derived from an EMBL/GenBank/DDBJ whole genome shotgun (WGS) entry which is preliminary data.</text>
</comment>
<dbReference type="AlphaFoldDB" id="A0AAJ0HSW8"/>
<keyword evidence="1" id="KW-0812">Transmembrane</keyword>
<keyword evidence="1" id="KW-0472">Membrane</keyword>
<evidence type="ECO:0000313" key="2">
    <source>
        <dbReference type="EMBL" id="KAK3360583.1"/>
    </source>
</evidence>
<accession>A0AAJ0HSW8</accession>
<sequence length="650" mass="72862">MASNISVYVGIWRDHSENGFDQVTLTLPLRWGNIVISGLALLVSMAGGATWRIFAYILHQVRVRHATRSNPFQQQVQTLLRNNVTPISALADSFWICLAWAQTPYSTVRTLLLPTSIAAFIITCFGLFSIFVSTIATRSESYVNVLARPGENCGGWDFNWAAVNFDQSLPISVETSRARVEDAQNARAYATWFYSRARQPLAETNTMFPVPRLPYVISKGPCPFLGEGRCLSNETSTPNTTILLDTGLLNSHFHLGINAPPSDRSGVRHRMACSPIDITDKIKPLGEENGYIRFDISEVVNQTDPITFAANPEPLSTGYSTKCFWWSGAGRHAQWPEKLTMNDDSDITVCFVSQNSVRYSEPVYDPFFLANGTKYSAPFYYGNNYFNVLACEQQVQFCNLVNGLCSNLTHAAKAYEESIAGLNLNFDQSTAIKRSALLLGLTDVGAMGLATLGASGLLARESVFEDTRSLRLSPDQWEKEVQLWFESRLALLQAHIMRFLGRIDKTSPIYERTLVYQPYDSLPPGEERDAVYNSCNNMRITTAGQYQNFRFWVVMIVVIFSALIVAVSISLSTLMKIVRRTWVTKDGRARELARDFDSQYWLLRMALEGTGIGPWRRGGKKTDSNIPVVDYVQSLSPPSTDYGIDEFYKN</sequence>
<feature type="transmembrane region" description="Helical" evidence="1">
    <location>
        <begin position="551"/>
        <end position="575"/>
    </location>
</feature>
<organism evidence="2 3">
    <name type="scientific">Lasiosphaeria hispida</name>
    <dbReference type="NCBI Taxonomy" id="260671"/>
    <lineage>
        <taxon>Eukaryota</taxon>
        <taxon>Fungi</taxon>
        <taxon>Dikarya</taxon>
        <taxon>Ascomycota</taxon>
        <taxon>Pezizomycotina</taxon>
        <taxon>Sordariomycetes</taxon>
        <taxon>Sordariomycetidae</taxon>
        <taxon>Sordariales</taxon>
        <taxon>Lasiosphaeriaceae</taxon>
        <taxon>Lasiosphaeria</taxon>
    </lineage>
</organism>
<proteinExistence type="predicted"/>
<dbReference type="Proteomes" id="UP001275084">
    <property type="component" value="Unassembled WGS sequence"/>
</dbReference>
<keyword evidence="1" id="KW-1133">Transmembrane helix</keyword>
<reference evidence="2" key="1">
    <citation type="journal article" date="2023" name="Mol. Phylogenet. Evol.">
        <title>Genome-scale phylogeny and comparative genomics of the fungal order Sordariales.</title>
        <authorList>
            <person name="Hensen N."/>
            <person name="Bonometti L."/>
            <person name="Westerberg I."/>
            <person name="Brannstrom I.O."/>
            <person name="Guillou S."/>
            <person name="Cros-Aarteil S."/>
            <person name="Calhoun S."/>
            <person name="Haridas S."/>
            <person name="Kuo A."/>
            <person name="Mondo S."/>
            <person name="Pangilinan J."/>
            <person name="Riley R."/>
            <person name="LaButti K."/>
            <person name="Andreopoulos B."/>
            <person name="Lipzen A."/>
            <person name="Chen C."/>
            <person name="Yan M."/>
            <person name="Daum C."/>
            <person name="Ng V."/>
            <person name="Clum A."/>
            <person name="Steindorff A."/>
            <person name="Ohm R.A."/>
            <person name="Martin F."/>
            <person name="Silar P."/>
            <person name="Natvig D.O."/>
            <person name="Lalanne C."/>
            <person name="Gautier V."/>
            <person name="Ament-Velasquez S.L."/>
            <person name="Kruys A."/>
            <person name="Hutchinson M.I."/>
            <person name="Powell A.J."/>
            <person name="Barry K."/>
            <person name="Miller A.N."/>
            <person name="Grigoriev I.V."/>
            <person name="Debuchy R."/>
            <person name="Gladieux P."/>
            <person name="Hiltunen Thoren M."/>
            <person name="Johannesson H."/>
        </authorList>
    </citation>
    <scope>NUCLEOTIDE SEQUENCE</scope>
    <source>
        <strain evidence="2">CBS 955.72</strain>
    </source>
</reference>
<feature type="transmembrane region" description="Helical" evidence="1">
    <location>
        <begin position="113"/>
        <end position="132"/>
    </location>
</feature>
<reference evidence="2" key="2">
    <citation type="submission" date="2023-06" db="EMBL/GenBank/DDBJ databases">
        <authorList>
            <consortium name="Lawrence Berkeley National Laboratory"/>
            <person name="Haridas S."/>
            <person name="Hensen N."/>
            <person name="Bonometti L."/>
            <person name="Westerberg I."/>
            <person name="Brannstrom I.O."/>
            <person name="Guillou S."/>
            <person name="Cros-Aarteil S."/>
            <person name="Calhoun S."/>
            <person name="Kuo A."/>
            <person name="Mondo S."/>
            <person name="Pangilinan J."/>
            <person name="Riley R."/>
            <person name="Labutti K."/>
            <person name="Andreopoulos B."/>
            <person name="Lipzen A."/>
            <person name="Chen C."/>
            <person name="Yanf M."/>
            <person name="Daum C."/>
            <person name="Ng V."/>
            <person name="Clum A."/>
            <person name="Steindorff A."/>
            <person name="Ohm R."/>
            <person name="Martin F."/>
            <person name="Silar P."/>
            <person name="Natvig D."/>
            <person name="Lalanne C."/>
            <person name="Gautier V."/>
            <person name="Ament-Velasquez S.L."/>
            <person name="Kruys A."/>
            <person name="Hutchinson M.I."/>
            <person name="Powell A.J."/>
            <person name="Barry K."/>
            <person name="Miller A.N."/>
            <person name="Grigoriev I.V."/>
            <person name="Debuchy R."/>
            <person name="Gladieux P."/>
            <person name="Thoren M.H."/>
            <person name="Johannesson H."/>
        </authorList>
    </citation>
    <scope>NUCLEOTIDE SEQUENCE</scope>
    <source>
        <strain evidence="2">CBS 955.72</strain>
    </source>
</reference>
<evidence type="ECO:0000256" key="1">
    <source>
        <dbReference type="SAM" id="Phobius"/>
    </source>
</evidence>
<keyword evidence="3" id="KW-1185">Reference proteome</keyword>
<dbReference type="EMBL" id="JAUIQD010000002">
    <property type="protein sequence ID" value="KAK3360583.1"/>
    <property type="molecule type" value="Genomic_DNA"/>
</dbReference>
<name>A0AAJ0HSW8_9PEZI</name>
<evidence type="ECO:0000313" key="3">
    <source>
        <dbReference type="Proteomes" id="UP001275084"/>
    </source>
</evidence>
<protein>
    <submittedName>
        <fullName evidence="2">Uncharacterized protein</fullName>
    </submittedName>
</protein>
<gene>
    <name evidence="2" type="ORF">B0T25DRAFT_131768</name>
</gene>